<gene>
    <name evidence="1" type="ORF">ZEAMMB73_Zm00001d002900</name>
</gene>
<sequence>MAASMASSWGRSIRETVLETVASYHQQQPHLHQQRALPWWYKLPNIIFVDIMNMVCGCVDKTFSDSREHGRWVSQ</sequence>
<reference evidence="1" key="1">
    <citation type="submission" date="2015-12" db="EMBL/GenBank/DDBJ databases">
        <title>Update maize B73 reference genome by single molecule sequencing technologies.</title>
        <authorList>
            <consortium name="Maize Genome Sequencing Project"/>
            <person name="Ware D."/>
        </authorList>
    </citation>
    <scope>NUCLEOTIDE SEQUENCE [LARGE SCALE GENOMIC DNA]</scope>
    <source>
        <tissue evidence="1">Seedling</tissue>
    </source>
</reference>
<name>A0A1D6E531_MAIZE</name>
<dbReference type="InParanoid" id="A0A1D6E531"/>
<organism evidence="1">
    <name type="scientific">Zea mays</name>
    <name type="common">Maize</name>
    <dbReference type="NCBI Taxonomy" id="4577"/>
    <lineage>
        <taxon>Eukaryota</taxon>
        <taxon>Viridiplantae</taxon>
        <taxon>Streptophyta</taxon>
        <taxon>Embryophyta</taxon>
        <taxon>Tracheophyta</taxon>
        <taxon>Spermatophyta</taxon>
        <taxon>Magnoliopsida</taxon>
        <taxon>Liliopsida</taxon>
        <taxon>Poales</taxon>
        <taxon>Poaceae</taxon>
        <taxon>PACMAD clade</taxon>
        <taxon>Panicoideae</taxon>
        <taxon>Andropogonodae</taxon>
        <taxon>Andropogoneae</taxon>
        <taxon>Tripsacinae</taxon>
        <taxon>Zea</taxon>
    </lineage>
</organism>
<dbReference type="EMBL" id="CM007648">
    <property type="protein sequence ID" value="ONM15607.1"/>
    <property type="molecule type" value="Genomic_DNA"/>
</dbReference>
<proteinExistence type="predicted"/>
<dbReference type="AlphaFoldDB" id="A0A1D6E531"/>
<evidence type="ECO:0000313" key="1">
    <source>
        <dbReference type="EMBL" id="ONM15607.1"/>
    </source>
</evidence>
<accession>A0A1D6E531</accession>
<protein>
    <submittedName>
        <fullName evidence="1">Uncharacterized protein</fullName>
    </submittedName>
</protein>